<dbReference type="PRINTS" id="PR00412">
    <property type="entry name" value="EPOXHYDRLASE"/>
</dbReference>
<feature type="domain" description="AB hydrolase-1" evidence="3">
    <location>
        <begin position="128"/>
        <end position="239"/>
    </location>
</feature>
<comment type="caution">
    <text evidence="4">The sequence shown here is derived from an EMBL/GenBank/DDBJ whole genome shotgun (WGS) entry which is preliminary data.</text>
</comment>
<sequence length="429" mass="47763">MATVNLANRRRESLRISKHHISRARSRSPSYSCFLVFTLIFIMAFRCATAASPLRTSSLLTHKTALAFQSNSLTRLRCGASMSATHSSIGTQTQLSRLHNQSPQYKHEDIVHLHHSEFLPPSSTPTHPPVILLHGLLGNKRNFASLASSLSSQLQNPRSIYTLDLRNHGENTHDWRPTMSYTEMARDVLAFMDKLAERHGGAEHYSKAVLVGHSMGGKVAQSLALMHPERVAGLVVLDIAPVRYYSDERAGKSGDGTAWKVVEEIVRSVAQLDLEAGGYKTKRDVDAVLREGMLEDPALRAFVLTNLEQSRSDTGDIAPLRWKIHWDGIVNELERIAGFDAHGEPLDGIPSTNDNVSLESLEQISPYKYEGDVFFIHGGASRFVRHSHISTIANFFPNHMLTTIRGVGHWVHAEAPDDTIALLKQYLDR</sequence>
<evidence type="ECO:0000313" key="4">
    <source>
        <dbReference type="EMBL" id="KAL3801790.1"/>
    </source>
</evidence>
<keyword evidence="5" id="KW-1185">Reference proteome</keyword>
<dbReference type="AlphaFoldDB" id="A0ABD3QN39"/>
<protein>
    <recommendedName>
        <fullName evidence="3">AB hydrolase-1 domain-containing protein</fullName>
    </recommendedName>
</protein>
<dbReference type="SUPFAM" id="SSF53474">
    <property type="entry name" value="alpha/beta-Hydrolases"/>
    <property type="match status" value="1"/>
</dbReference>
<dbReference type="Proteomes" id="UP001516023">
    <property type="component" value="Unassembled WGS sequence"/>
</dbReference>
<evidence type="ECO:0000313" key="5">
    <source>
        <dbReference type="Proteomes" id="UP001516023"/>
    </source>
</evidence>
<evidence type="ECO:0000256" key="2">
    <source>
        <dbReference type="ARBA" id="ARBA00022801"/>
    </source>
</evidence>
<dbReference type="EMBL" id="JABMIG020000024">
    <property type="protein sequence ID" value="KAL3801790.1"/>
    <property type="molecule type" value="Genomic_DNA"/>
</dbReference>
<dbReference type="Gene3D" id="3.40.50.1820">
    <property type="entry name" value="alpha/beta hydrolase"/>
    <property type="match status" value="1"/>
</dbReference>
<dbReference type="InterPro" id="IPR029058">
    <property type="entry name" value="AB_hydrolase_fold"/>
</dbReference>
<comment type="similarity">
    <text evidence="1">Belongs to the AB hydrolase superfamily.</text>
</comment>
<proteinExistence type="inferred from homology"/>
<dbReference type="InterPro" id="IPR000073">
    <property type="entry name" value="AB_hydrolase_1"/>
</dbReference>
<dbReference type="InterPro" id="IPR000639">
    <property type="entry name" value="Epox_hydrolase-like"/>
</dbReference>
<dbReference type="PANTHER" id="PTHR46118">
    <property type="entry name" value="PROTEIN ABHD11"/>
    <property type="match status" value="1"/>
</dbReference>
<organism evidence="4 5">
    <name type="scientific">Cyclotella cryptica</name>
    <dbReference type="NCBI Taxonomy" id="29204"/>
    <lineage>
        <taxon>Eukaryota</taxon>
        <taxon>Sar</taxon>
        <taxon>Stramenopiles</taxon>
        <taxon>Ochrophyta</taxon>
        <taxon>Bacillariophyta</taxon>
        <taxon>Coscinodiscophyceae</taxon>
        <taxon>Thalassiosirophycidae</taxon>
        <taxon>Stephanodiscales</taxon>
        <taxon>Stephanodiscaceae</taxon>
        <taxon>Cyclotella</taxon>
    </lineage>
</organism>
<keyword evidence="2" id="KW-0378">Hydrolase</keyword>
<dbReference type="PRINTS" id="PR00111">
    <property type="entry name" value="ABHYDROLASE"/>
</dbReference>
<name>A0ABD3QN39_9STRA</name>
<evidence type="ECO:0000256" key="1">
    <source>
        <dbReference type="ARBA" id="ARBA00008645"/>
    </source>
</evidence>
<accession>A0ABD3QN39</accession>
<dbReference type="Pfam" id="PF00561">
    <property type="entry name" value="Abhydrolase_1"/>
    <property type="match status" value="1"/>
</dbReference>
<gene>
    <name evidence="4" type="ORF">HJC23_001186</name>
</gene>
<dbReference type="PANTHER" id="PTHR46118:SF4">
    <property type="entry name" value="PROTEIN ABHD11"/>
    <property type="match status" value="1"/>
</dbReference>
<reference evidence="4 5" key="1">
    <citation type="journal article" date="2020" name="G3 (Bethesda)">
        <title>Improved Reference Genome for Cyclotella cryptica CCMP332, a Model for Cell Wall Morphogenesis, Salinity Adaptation, and Lipid Production in Diatoms (Bacillariophyta).</title>
        <authorList>
            <person name="Roberts W.R."/>
            <person name="Downey K.M."/>
            <person name="Ruck E.C."/>
            <person name="Traller J.C."/>
            <person name="Alverson A.J."/>
        </authorList>
    </citation>
    <scope>NUCLEOTIDE SEQUENCE [LARGE SCALE GENOMIC DNA]</scope>
    <source>
        <strain evidence="4 5">CCMP332</strain>
    </source>
</reference>
<dbReference type="GO" id="GO:0016787">
    <property type="term" value="F:hydrolase activity"/>
    <property type="evidence" value="ECO:0007669"/>
    <property type="project" value="UniProtKB-KW"/>
</dbReference>
<evidence type="ECO:0000259" key="3">
    <source>
        <dbReference type="Pfam" id="PF00561"/>
    </source>
</evidence>